<protein>
    <submittedName>
        <fullName evidence="2">Uncharacterized protein</fullName>
    </submittedName>
</protein>
<dbReference type="SUPFAM" id="SSF55753">
    <property type="entry name" value="Actin depolymerizing proteins"/>
    <property type="match status" value="1"/>
</dbReference>
<dbReference type="InterPro" id="IPR029006">
    <property type="entry name" value="ADF-H/Gelsolin-like_dom_sf"/>
</dbReference>
<gene>
    <name evidence="2" type="ORF">B0H66DRAFT_638332</name>
</gene>
<reference evidence="2" key="1">
    <citation type="journal article" date="2023" name="Mol. Phylogenet. Evol.">
        <title>Genome-scale phylogeny and comparative genomics of the fungal order Sordariales.</title>
        <authorList>
            <person name="Hensen N."/>
            <person name="Bonometti L."/>
            <person name="Westerberg I."/>
            <person name="Brannstrom I.O."/>
            <person name="Guillou S."/>
            <person name="Cros-Aarteil S."/>
            <person name="Calhoun S."/>
            <person name="Haridas S."/>
            <person name="Kuo A."/>
            <person name="Mondo S."/>
            <person name="Pangilinan J."/>
            <person name="Riley R."/>
            <person name="LaButti K."/>
            <person name="Andreopoulos B."/>
            <person name="Lipzen A."/>
            <person name="Chen C."/>
            <person name="Yan M."/>
            <person name="Daum C."/>
            <person name="Ng V."/>
            <person name="Clum A."/>
            <person name="Steindorff A."/>
            <person name="Ohm R.A."/>
            <person name="Martin F."/>
            <person name="Silar P."/>
            <person name="Natvig D.O."/>
            <person name="Lalanne C."/>
            <person name="Gautier V."/>
            <person name="Ament-Velasquez S.L."/>
            <person name="Kruys A."/>
            <person name="Hutchinson M.I."/>
            <person name="Powell A.J."/>
            <person name="Barry K."/>
            <person name="Miller A.N."/>
            <person name="Grigoriev I.V."/>
            <person name="Debuchy R."/>
            <person name="Gladieux P."/>
            <person name="Hiltunen Thoren M."/>
            <person name="Johannesson H."/>
        </authorList>
    </citation>
    <scope>NUCLEOTIDE SEQUENCE</scope>
    <source>
        <strain evidence="2">CBS 118394</strain>
    </source>
</reference>
<dbReference type="Gene3D" id="3.40.20.10">
    <property type="entry name" value="Severin"/>
    <property type="match status" value="1"/>
</dbReference>
<reference evidence="2" key="2">
    <citation type="submission" date="2023-06" db="EMBL/GenBank/DDBJ databases">
        <authorList>
            <consortium name="Lawrence Berkeley National Laboratory"/>
            <person name="Haridas S."/>
            <person name="Hensen N."/>
            <person name="Bonometti L."/>
            <person name="Westerberg I."/>
            <person name="Brannstrom I.O."/>
            <person name="Guillou S."/>
            <person name="Cros-Aarteil S."/>
            <person name="Calhoun S."/>
            <person name="Kuo A."/>
            <person name="Mondo S."/>
            <person name="Pangilinan J."/>
            <person name="Riley R."/>
            <person name="Labutti K."/>
            <person name="Andreopoulos B."/>
            <person name="Lipzen A."/>
            <person name="Chen C."/>
            <person name="Yanf M."/>
            <person name="Daum C."/>
            <person name="Ng V."/>
            <person name="Clum A."/>
            <person name="Steindorff A."/>
            <person name="Ohm R."/>
            <person name="Martin F."/>
            <person name="Silar P."/>
            <person name="Natvig D."/>
            <person name="Lalanne C."/>
            <person name="Gautier V."/>
            <person name="Ament-Velasquez S.L."/>
            <person name="Kruys A."/>
            <person name="Hutchinson M.I."/>
            <person name="Powell A.J."/>
            <person name="Barry K."/>
            <person name="Miller A.N."/>
            <person name="Grigoriev I.V."/>
            <person name="Debuchy R."/>
            <person name="Gladieux P."/>
            <person name="Thoren M.H."/>
            <person name="Johannesson H."/>
        </authorList>
    </citation>
    <scope>NUCLEOTIDE SEQUENCE</scope>
    <source>
        <strain evidence="2">CBS 118394</strain>
    </source>
</reference>
<dbReference type="AlphaFoldDB" id="A0AAE0M7G9"/>
<organism evidence="2 3">
    <name type="scientific">Apodospora peruviana</name>
    <dbReference type="NCBI Taxonomy" id="516989"/>
    <lineage>
        <taxon>Eukaryota</taxon>
        <taxon>Fungi</taxon>
        <taxon>Dikarya</taxon>
        <taxon>Ascomycota</taxon>
        <taxon>Pezizomycotina</taxon>
        <taxon>Sordariomycetes</taxon>
        <taxon>Sordariomycetidae</taxon>
        <taxon>Sordariales</taxon>
        <taxon>Lasiosphaeriaceae</taxon>
        <taxon>Apodospora</taxon>
    </lineage>
</organism>
<sequence length="153" mass="16798">MASENKVVRLSDHMTVSVSTEALEALRALATKKTRLVMLLVPGPPDAAHPSTVAEVVQTISPTEPRFTFCRFKSEITGGHRTRRSCSSSPVPRRRPARWVSTRTPGSGWSNYPLEVARAETGLNIDKKFEVEDPAELDEALVLGEPKASKTDE</sequence>
<comment type="caution">
    <text evidence="2">The sequence shown here is derived from an EMBL/GenBank/DDBJ whole genome shotgun (WGS) entry which is preliminary data.</text>
</comment>
<name>A0AAE0M7G9_9PEZI</name>
<feature type="region of interest" description="Disordered" evidence="1">
    <location>
        <begin position="80"/>
        <end position="104"/>
    </location>
</feature>
<keyword evidence="3" id="KW-1185">Reference proteome</keyword>
<evidence type="ECO:0000256" key="1">
    <source>
        <dbReference type="SAM" id="MobiDB-lite"/>
    </source>
</evidence>
<dbReference type="EMBL" id="JAUEDM010000003">
    <property type="protein sequence ID" value="KAK3321800.1"/>
    <property type="molecule type" value="Genomic_DNA"/>
</dbReference>
<proteinExistence type="predicted"/>
<accession>A0AAE0M7G9</accession>
<evidence type="ECO:0000313" key="3">
    <source>
        <dbReference type="Proteomes" id="UP001283341"/>
    </source>
</evidence>
<dbReference type="Proteomes" id="UP001283341">
    <property type="component" value="Unassembled WGS sequence"/>
</dbReference>
<evidence type="ECO:0000313" key="2">
    <source>
        <dbReference type="EMBL" id="KAK3321800.1"/>
    </source>
</evidence>